<dbReference type="OrthoDB" id="9762493at2"/>
<dbReference type="AlphaFoldDB" id="A0A518EKD6"/>
<dbReference type="RefSeq" id="WP_145194015.1">
    <property type="nucleotide sequence ID" value="NZ_CP036434.1"/>
</dbReference>
<dbReference type="CDD" id="cd00082">
    <property type="entry name" value="HisKA"/>
    <property type="match status" value="1"/>
</dbReference>
<dbReference type="Pfam" id="PF02518">
    <property type="entry name" value="HATPase_c"/>
    <property type="match status" value="1"/>
</dbReference>
<protein>
    <submittedName>
        <fullName evidence="9">Autoinducer 2 sensor kinase/phosphatase LuxQ</fullName>
        <ecNumber evidence="9">2.7.13.3</ecNumber>
    </submittedName>
</protein>
<keyword evidence="2 6" id="KW-0597">Phosphoprotein</keyword>
<dbReference type="InterPro" id="IPR004358">
    <property type="entry name" value="Sig_transdc_His_kin-like_C"/>
</dbReference>
<keyword evidence="10" id="KW-1185">Reference proteome</keyword>
<dbReference type="Gene3D" id="3.30.450.260">
    <property type="entry name" value="Haem NO binding associated domain"/>
    <property type="match status" value="1"/>
</dbReference>
<evidence type="ECO:0000256" key="2">
    <source>
        <dbReference type="ARBA" id="ARBA00022553"/>
    </source>
</evidence>
<keyword evidence="9" id="KW-0418">Kinase</keyword>
<dbReference type="InterPro" id="IPR005467">
    <property type="entry name" value="His_kinase_dom"/>
</dbReference>
<evidence type="ECO:0000313" key="9">
    <source>
        <dbReference type="EMBL" id="QDV04559.1"/>
    </source>
</evidence>
<keyword evidence="4" id="KW-0902">Two-component regulatory system</keyword>
<dbReference type="SUPFAM" id="SSF52172">
    <property type="entry name" value="CheY-like"/>
    <property type="match status" value="1"/>
</dbReference>
<evidence type="ECO:0000259" key="8">
    <source>
        <dbReference type="PROSITE" id="PS50110"/>
    </source>
</evidence>
<dbReference type="SUPFAM" id="SSF47384">
    <property type="entry name" value="Homodimeric domain of signal transducing histidine kinase"/>
    <property type="match status" value="1"/>
</dbReference>
<dbReference type="InterPro" id="IPR042463">
    <property type="entry name" value="HNOB_dom_associated_sf"/>
</dbReference>
<evidence type="ECO:0000256" key="6">
    <source>
        <dbReference type="PROSITE-ProRule" id="PRU00169"/>
    </source>
</evidence>
<dbReference type="Pfam" id="PF00072">
    <property type="entry name" value="Response_reg"/>
    <property type="match status" value="1"/>
</dbReference>
<dbReference type="GO" id="GO:0000166">
    <property type="term" value="F:nucleotide binding"/>
    <property type="evidence" value="ECO:0007669"/>
    <property type="project" value="UniProtKB-KW"/>
</dbReference>
<dbReference type="SMART" id="SM00387">
    <property type="entry name" value="HATPase_c"/>
    <property type="match status" value="1"/>
</dbReference>
<evidence type="ECO:0000313" key="10">
    <source>
        <dbReference type="Proteomes" id="UP000320390"/>
    </source>
</evidence>
<dbReference type="Gene3D" id="3.40.50.2300">
    <property type="match status" value="1"/>
</dbReference>
<evidence type="ECO:0000256" key="3">
    <source>
        <dbReference type="ARBA" id="ARBA00022741"/>
    </source>
</evidence>
<evidence type="ECO:0000256" key="1">
    <source>
        <dbReference type="ARBA" id="ARBA00000085"/>
    </source>
</evidence>
<dbReference type="Pfam" id="PF07701">
    <property type="entry name" value="HNOBA"/>
    <property type="match status" value="1"/>
</dbReference>
<feature type="modified residue" description="4-aspartylphosphate" evidence="6">
    <location>
        <position position="489"/>
    </location>
</feature>
<evidence type="ECO:0000256" key="5">
    <source>
        <dbReference type="ARBA" id="ARBA00023293"/>
    </source>
</evidence>
<dbReference type="PRINTS" id="PR00344">
    <property type="entry name" value="BCTRLSENSOR"/>
</dbReference>
<dbReference type="PANTHER" id="PTHR45339:SF1">
    <property type="entry name" value="HYBRID SIGNAL TRANSDUCTION HISTIDINE KINASE J"/>
    <property type="match status" value="1"/>
</dbReference>
<dbReference type="PROSITE" id="PS50109">
    <property type="entry name" value="HIS_KIN"/>
    <property type="match status" value="1"/>
</dbReference>
<gene>
    <name evidence="9" type="primary">luxQ_1</name>
    <name evidence="9" type="ORF">Poly30_00500</name>
</gene>
<feature type="domain" description="Response regulatory" evidence="8">
    <location>
        <begin position="440"/>
        <end position="557"/>
    </location>
</feature>
<dbReference type="SUPFAM" id="SSF55874">
    <property type="entry name" value="ATPase domain of HSP90 chaperone/DNA topoisomerase II/histidine kinase"/>
    <property type="match status" value="1"/>
</dbReference>
<dbReference type="Gene3D" id="3.30.565.10">
    <property type="entry name" value="Histidine kinase-like ATPase, C-terminal domain"/>
    <property type="match status" value="1"/>
</dbReference>
<dbReference type="SMART" id="SM00388">
    <property type="entry name" value="HisKA"/>
    <property type="match status" value="1"/>
</dbReference>
<dbReference type="Pfam" id="PF00512">
    <property type="entry name" value="HisKA"/>
    <property type="match status" value="1"/>
</dbReference>
<sequence length="565" mass="60027">MTHDKDDSPRGPIRVSFQGNAFAAAAPFGFVIDAEGEVTLVGRALERRLQGSLPRPVDEVLEDVSVQKHISVNEALRAGRSLKLRVRGTQIVLKGEAVPLEADGAVAFLGSPIVQSLDQLRDCGLQLRDFAAADSTPDLLLSMQATKTALTDARELSEKLKESVAKAENAVAAKSRFLAVMSHEIRTPMNGLGSMVDLLRESGLAPAQHDLLNTIDDCSITLGVILNDILDFSKLDAGAVEVEKIPVVLPHLIDSTARMFRAAADAAGVRLDVQLAPELPNCVIGDPTRIRQVLSNLLSNAIKFSGDGSVKVHATLGSRPDSTPNPGMLVEIRISDTGIGISEDAQASLFRPFSQADSSTTRKFGGTGLGLSIARGLARAMGGELFLESSSPAGSTFCFVLQTPTSAACDYELTADGQEPLKEPPANAVTDVQDLLEGMSVLVADDNPVNLVVAGRLLKKLGIAFDAVEDGAQAIEAVRKKHYDLVLMDMMMPNVDGVEASRSIRALDVEWADLPIIAFSAGVIQSARDEAIDAGMNSFLAKPVRLETLRDALLPHRTASPPSHG</sequence>
<reference evidence="9 10" key="1">
    <citation type="submission" date="2019-02" db="EMBL/GenBank/DDBJ databases">
        <title>Deep-cultivation of Planctomycetes and their phenomic and genomic characterization uncovers novel biology.</title>
        <authorList>
            <person name="Wiegand S."/>
            <person name="Jogler M."/>
            <person name="Boedeker C."/>
            <person name="Pinto D."/>
            <person name="Vollmers J."/>
            <person name="Rivas-Marin E."/>
            <person name="Kohn T."/>
            <person name="Peeters S.H."/>
            <person name="Heuer A."/>
            <person name="Rast P."/>
            <person name="Oberbeckmann S."/>
            <person name="Bunk B."/>
            <person name="Jeske O."/>
            <person name="Meyerdierks A."/>
            <person name="Storesund J.E."/>
            <person name="Kallscheuer N."/>
            <person name="Luecker S."/>
            <person name="Lage O.M."/>
            <person name="Pohl T."/>
            <person name="Merkel B.J."/>
            <person name="Hornburger P."/>
            <person name="Mueller R.-W."/>
            <person name="Bruemmer F."/>
            <person name="Labrenz M."/>
            <person name="Spormann A.M."/>
            <person name="Op den Camp H."/>
            <person name="Overmann J."/>
            <person name="Amann R."/>
            <person name="Jetten M.S.M."/>
            <person name="Mascher T."/>
            <person name="Medema M.H."/>
            <person name="Devos D.P."/>
            <person name="Kaster A.-K."/>
            <person name="Ovreas L."/>
            <person name="Rohde M."/>
            <person name="Galperin M.Y."/>
            <person name="Jogler C."/>
        </authorList>
    </citation>
    <scope>NUCLEOTIDE SEQUENCE [LARGE SCALE GENOMIC DNA]</scope>
    <source>
        <strain evidence="9 10">Poly30</strain>
    </source>
</reference>
<dbReference type="SMART" id="SM00448">
    <property type="entry name" value="REC"/>
    <property type="match status" value="1"/>
</dbReference>
<dbReference type="CDD" id="cd17546">
    <property type="entry name" value="REC_hyHK_CKI1_RcsC-like"/>
    <property type="match status" value="1"/>
</dbReference>
<keyword evidence="5" id="KW-0141">cGMP biosynthesis</keyword>
<dbReference type="PANTHER" id="PTHR45339">
    <property type="entry name" value="HYBRID SIGNAL TRANSDUCTION HISTIDINE KINASE J"/>
    <property type="match status" value="1"/>
</dbReference>
<dbReference type="CDD" id="cd16922">
    <property type="entry name" value="HATPase_EvgS-ArcB-TorS-like"/>
    <property type="match status" value="1"/>
</dbReference>
<dbReference type="InterPro" id="IPR001789">
    <property type="entry name" value="Sig_transdc_resp-reg_receiver"/>
</dbReference>
<dbReference type="InterPro" id="IPR036890">
    <property type="entry name" value="HATPase_C_sf"/>
</dbReference>
<accession>A0A518EKD6</accession>
<dbReference type="InterPro" id="IPR003661">
    <property type="entry name" value="HisK_dim/P_dom"/>
</dbReference>
<dbReference type="Proteomes" id="UP000320390">
    <property type="component" value="Chromosome"/>
</dbReference>
<dbReference type="Gene3D" id="1.10.287.130">
    <property type="match status" value="1"/>
</dbReference>
<dbReference type="GO" id="GO:0004383">
    <property type="term" value="F:guanylate cyclase activity"/>
    <property type="evidence" value="ECO:0007669"/>
    <property type="project" value="InterPro"/>
</dbReference>
<feature type="domain" description="Histidine kinase" evidence="7">
    <location>
        <begin position="180"/>
        <end position="405"/>
    </location>
</feature>
<organism evidence="9 10">
    <name type="scientific">Saltatorellus ferox</name>
    <dbReference type="NCBI Taxonomy" id="2528018"/>
    <lineage>
        <taxon>Bacteria</taxon>
        <taxon>Pseudomonadati</taxon>
        <taxon>Planctomycetota</taxon>
        <taxon>Planctomycetia</taxon>
        <taxon>Planctomycetia incertae sedis</taxon>
        <taxon>Saltatorellus</taxon>
    </lineage>
</organism>
<name>A0A518EKD6_9BACT</name>
<keyword evidence="9" id="KW-0808">Transferase</keyword>
<dbReference type="EC" id="2.7.13.3" evidence="9"/>
<dbReference type="InterPro" id="IPR011645">
    <property type="entry name" value="HNOB_dom_associated"/>
</dbReference>
<evidence type="ECO:0000256" key="4">
    <source>
        <dbReference type="ARBA" id="ARBA00023012"/>
    </source>
</evidence>
<dbReference type="PROSITE" id="PS50110">
    <property type="entry name" value="RESPONSE_REGULATORY"/>
    <property type="match status" value="1"/>
</dbReference>
<comment type="catalytic activity">
    <reaction evidence="1">
        <text>ATP + protein L-histidine = ADP + protein N-phospho-L-histidine.</text>
        <dbReference type="EC" id="2.7.13.3"/>
    </reaction>
</comment>
<dbReference type="InterPro" id="IPR011006">
    <property type="entry name" value="CheY-like_superfamily"/>
</dbReference>
<keyword evidence="3" id="KW-0547">Nucleotide-binding</keyword>
<dbReference type="EMBL" id="CP036434">
    <property type="protein sequence ID" value="QDV04559.1"/>
    <property type="molecule type" value="Genomic_DNA"/>
</dbReference>
<dbReference type="FunFam" id="3.30.565.10:FF:000010">
    <property type="entry name" value="Sensor histidine kinase RcsC"/>
    <property type="match status" value="1"/>
</dbReference>
<dbReference type="InterPro" id="IPR036097">
    <property type="entry name" value="HisK_dim/P_sf"/>
</dbReference>
<evidence type="ECO:0000259" key="7">
    <source>
        <dbReference type="PROSITE" id="PS50109"/>
    </source>
</evidence>
<dbReference type="InterPro" id="IPR003594">
    <property type="entry name" value="HATPase_dom"/>
</dbReference>
<dbReference type="GO" id="GO:0000155">
    <property type="term" value="F:phosphorelay sensor kinase activity"/>
    <property type="evidence" value="ECO:0007669"/>
    <property type="project" value="InterPro"/>
</dbReference>
<proteinExistence type="predicted"/>